<comment type="caution">
    <text evidence="8">The sequence shown here is derived from an EMBL/GenBank/DDBJ whole genome shotgun (WGS) entry which is preliminary data.</text>
</comment>
<dbReference type="EMBL" id="JAUZVV010000003">
    <property type="protein sequence ID" value="MDT3318142.1"/>
    <property type="molecule type" value="Genomic_DNA"/>
</dbReference>
<dbReference type="InterPro" id="IPR003945">
    <property type="entry name" value="NU5C-like"/>
</dbReference>
<dbReference type="InterPro" id="IPR001750">
    <property type="entry name" value="ND/Mrp_TM"/>
</dbReference>
<feature type="transmembrane region" description="Helical" evidence="6">
    <location>
        <begin position="337"/>
        <end position="358"/>
    </location>
</feature>
<dbReference type="PRINTS" id="PR01434">
    <property type="entry name" value="NADHDHGNASE5"/>
</dbReference>
<feature type="transmembrane region" description="Helical" evidence="6">
    <location>
        <begin position="146"/>
        <end position="167"/>
    </location>
</feature>
<evidence type="ECO:0000313" key="9">
    <source>
        <dbReference type="Proteomes" id="UP001251849"/>
    </source>
</evidence>
<evidence type="ECO:0000256" key="4">
    <source>
        <dbReference type="ARBA" id="ARBA00023136"/>
    </source>
</evidence>
<organism evidence="8 9">
    <name type="scientific">Microbacterium gawkjiense</name>
    <dbReference type="NCBI Taxonomy" id="3067309"/>
    <lineage>
        <taxon>Bacteria</taxon>
        <taxon>Bacillati</taxon>
        <taxon>Actinomycetota</taxon>
        <taxon>Actinomycetes</taxon>
        <taxon>Micrococcales</taxon>
        <taxon>Microbacteriaceae</taxon>
        <taxon>Microbacterium</taxon>
    </lineage>
</organism>
<feature type="transmembrane region" description="Helical" evidence="6">
    <location>
        <begin position="278"/>
        <end position="299"/>
    </location>
</feature>
<evidence type="ECO:0000313" key="8">
    <source>
        <dbReference type="EMBL" id="MDT3318142.1"/>
    </source>
</evidence>
<feature type="transmembrane region" description="Helical" evidence="6">
    <location>
        <begin position="425"/>
        <end position="444"/>
    </location>
</feature>
<dbReference type="Pfam" id="PF00361">
    <property type="entry name" value="Proton_antipo_M"/>
    <property type="match status" value="1"/>
</dbReference>
<name>A0ABU3GEA8_9MICO</name>
<dbReference type="RefSeq" id="WP_311863490.1">
    <property type="nucleotide sequence ID" value="NZ_JAUZVV010000003.1"/>
</dbReference>
<feature type="transmembrane region" description="Helical" evidence="6">
    <location>
        <begin position="220"/>
        <end position="238"/>
    </location>
</feature>
<evidence type="ECO:0000256" key="1">
    <source>
        <dbReference type="ARBA" id="ARBA00004127"/>
    </source>
</evidence>
<evidence type="ECO:0000256" key="2">
    <source>
        <dbReference type="ARBA" id="ARBA00022692"/>
    </source>
</evidence>
<evidence type="ECO:0000259" key="7">
    <source>
        <dbReference type="Pfam" id="PF00361"/>
    </source>
</evidence>
<evidence type="ECO:0000256" key="5">
    <source>
        <dbReference type="RuleBase" id="RU000320"/>
    </source>
</evidence>
<keyword evidence="3 6" id="KW-1133">Transmembrane helix</keyword>
<reference evidence="8 9" key="1">
    <citation type="submission" date="2023-08" db="EMBL/GenBank/DDBJ databases">
        <title>Microbacterium aquilitoris sp. nov. and Microbacterium gwkjibeachense sp. nov., isolated from beach.</title>
        <authorList>
            <person name="Lee S.D."/>
            <person name="Yang H."/>
            <person name="Kim I."/>
        </authorList>
    </citation>
    <scope>NUCLEOTIDE SEQUENCE [LARGE SCALE GENOMIC DNA]</scope>
    <source>
        <strain evidence="8 9">KSW4-11</strain>
    </source>
</reference>
<evidence type="ECO:0000256" key="6">
    <source>
        <dbReference type="SAM" id="Phobius"/>
    </source>
</evidence>
<feature type="transmembrane region" description="Helical" evidence="6">
    <location>
        <begin position="393"/>
        <end position="413"/>
    </location>
</feature>
<keyword evidence="2 5" id="KW-0812">Transmembrane</keyword>
<feature type="transmembrane region" description="Helical" evidence="6">
    <location>
        <begin position="244"/>
        <end position="266"/>
    </location>
</feature>
<dbReference type="PANTHER" id="PTHR42829:SF1">
    <property type="entry name" value="INORGANIC CARBON TRANSPORTER SUBUNIT DABB-RELATED"/>
    <property type="match status" value="1"/>
</dbReference>
<protein>
    <submittedName>
        <fullName evidence="8">Proton-conducting transporter membrane subunit</fullName>
    </submittedName>
</protein>
<keyword evidence="9" id="KW-1185">Reference proteome</keyword>
<feature type="transmembrane region" description="Helical" evidence="6">
    <location>
        <begin position="115"/>
        <end position="134"/>
    </location>
</feature>
<feature type="transmembrane region" description="Helical" evidence="6">
    <location>
        <begin position="364"/>
        <end position="381"/>
    </location>
</feature>
<dbReference type="PANTHER" id="PTHR42829">
    <property type="entry name" value="NADH-UBIQUINONE OXIDOREDUCTASE CHAIN 5"/>
    <property type="match status" value="1"/>
</dbReference>
<comment type="subcellular location">
    <subcellularLocation>
        <location evidence="1">Endomembrane system</location>
        <topology evidence="1">Multi-pass membrane protein</topology>
    </subcellularLocation>
    <subcellularLocation>
        <location evidence="5">Membrane</location>
        <topology evidence="5">Multi-pass membrane protein</topology>
    </subcellularLocation>
</comment>
<feature type="domain" description="NADH:quinone oxidoreductase/Mrp antiporter transmembrane" evidence="7">
    <location>
        <begin position="109"/>
        <end position="363"/>
    </location>
</feature>
<sequence length="490" mass="48808">MSLLALLTSAALLAAVVAAALPEPARRRTSGSFSIWPLSIATFIAAASVIRAAVGGGDLIGPLFALLVVALTVVVQLYAERNLRGDPRARPFFAFSSLAALGSASSVAADDVRLLAAGWTVASISTVALIWTGGRSPQTRAATRRSALSLLLGDLALWTAAGIAITATGSASLNSLGTLEPAPATAVSVLAAVAAVARAGSFPLHGWLPATAATTTPVSALLHAGFVNAGAVLLLRFAEVPTVAGPWVVGIAGAFTMVLAGLAMLTRPDVKGRLVQSTAAQMGFMLVACSLGAYGLALVHVMGHALYKASLFLGAGSAVERALAARTVEQTTPSRRGGGTGAVVVALVALAAIGAGGILSHQTAALLLFPLATAAVAGAKLGSSGASRVARTATVAGVAAAAVGYVLLVFPAAESLVPTVPAAALPPAFAVALFAVAAFVAAATRTSGRLGDHLFAFGFAWGRPALPVLPTRTPSTPTVLTGPLEYGSTR</sequence>
<feature type="transmembrane region" description="Helical" evidence="6">
    <location>
        <begin position="59"/>
        <end position="79"/>
    </location>
</feature>
<dbReference type="Proteomes" id="UP001251849">
    <property type="component" value="Unassembled WGS sequence"/>
</dbReference>
<accession>A0ABU3GEA8</accession>
<feature type="transmembrane region" description="Helical" evidence="6">
    <location>
        <begin position="91"/>
        <end position="109"/>
    </location>
</feature>
<keyword evidence="4 6" id="KW-0472">Membrane</keyword>
<gene>
    <name evidence="8" type="ORF">Q9S71_15045</name>
</gene>
<evidence type="ECO:0000256" key="3">
    <source>
        <dbReference type="ARBA" id="ARBA00022989"/>
    </source>
</evidence>
<proteinExistence type="predicted"/>